<organism evidence="8 9">
    <name type="scientific">Serratia liquefaciens</name>
    <dbReference type="NCBI Taxonomy" id="614"/>
    <lineage>
        <taxon>Bacteria</taxon>
        <taxon>Pseudomonadati</taxon>
        <taxon>Pseudomonadota</taxon>
        <taxon>Gammaproteobacteria</taxon>
        <taxon>Enterobacterales</taxon>
        <taxon>Yersiniaceae</taxon>
        <taxon>Serratia</taxon>
    </lineage>
</organism>
<feature type="transmembrane region" description="Helical" evidence="6">
    <location>
        <begin position="299"/>
        <end position="318"/>
    </location>
</feature>
<feature type="transmembrane region" description="Helical" evidence="6">
    <location>
        <begin position="324"/>
        <end position="348"/>
    </location>
</feature>
<comment type="subcellular location">
    <subcellularLocation>
        <location evidence="1">Membrane</location>
        <topology evidence="1">Multi-pass membrane protein</topology>
    </subcellularLocation>
</comment>
<dbReference type="RefSeq" id="WP_142816173.1">
    <property type="nucleotide sequence ID" value="NZ_CP033893.1"/>
</dbReference>
<keyword evidence="5 6" id="KW-0472">Membrane</keyword>
<dbReference type="SUPFAM" id="SSF103473">
    <property type="entry name" value="MFS general substrate transporter"/>
    <property type="match status" value="1"/>
</dbReference>
<dbReference type="Pfam" id="PF07690">
    <property type="entry name" value="MFS_1"/>
    <property type="match status" value="1"/>
</dbReference>
<feature type="transmembrane region" description="Helical" evidence="6">
    <location>
        <begin position="391"/>
        <end position="410"/>
    </location>
</feature>
<feature type="domain" description="Major facilitator superfamily (MFS) profile" evidence="7">
    <location>
        <begin position="14"/>
        <end position="415"/>
    </location>
</feature>
<evidence type="ECO:0000256" key="4">
    <source>
        <dbReference type="ARBA" id="ARBA00022989"/>
    </source>
</evidence>
<protein>
    <submittedName>
        <fullName evidence="8">MFS transporter</fullName>
    </submittedName>
</protein>
<sequence length="422" mass="46768">MTKATIAAKRWWYIMPIVFITYSLAYLDRANFSFASAAGINDDLGITKGMSSLLGALFFLGYFFFQIPGAIYAERRSVKKLIFWCLILWGACASLTGMVSNIPMLAAIRFILGVVEAAVMPAMLIYISNWFTKSERSRANTFLILGNPVTVLWMSVVSGYLIHAYGWREMFIFEGIPAVIWAFCWWVLVKDKPAQAKWLSDDEKLALQQQLEKEQKGIKAVRNYSEAFRSRNVILLCVQYFAWSIGVYGFVLWLPSILRSGMEMGMVEAGWLSAVPYLAATIAMILVSWASDKMQNRKLFVWPLLLIGALAFFGSYAVGANHFWISYALLVIAGAAMYAPYGPFFAIIPEMLPKNVAGGAMALINSMGALGSFFGSWFVGYLNGATGSPAASYMFMAIALLVAVVVTLIVKPARNEAHPQLA</sequence>
<evidence type="ECO:0000256" key="2">
    <source>
        <dbReference type="ARBA" id="ARBA00022448"/>
    </source>
</evidence>
<evidence type="ECO:0000256" key="1">
    <source>
        <dbReference type="ARBA" id="ARBA00004141"/>
    </source>
</evidence>
<dbReference type="CDD" id="cd17319">
    <property type="entry name" value="MFS_ExuT_GudP_like"/>
    <property type="match status" value="1"/>
</dbReference>
<dbReference type="GO" id="GO:0005886">
    <property type="term" value="C:plasma membrane"/>
    <property type="evidence" value="ECO:0007669"/>
    <property type="project" value="TreeGrafter"/>
</dbReference>
<dbReference type="PROSITE" id="PS50850">
    <property type="entry name" value="MFS"/>
    <property type="match status" value="1"/>
</dbReference>
<dbReference type="EMBL" id="CP033893">
    <property type="protein sequence ID" value="QDL34552.1"/>
    <property type="molecule type" value="Genomic_DNA"/>
</dbReference>
<feature type="transmembrane region" description="Helical" evidence="6">
    <location>
        <begin position="171"/>
        <end position="189"/>
    </location>
</feature>
<feature type="transmembrane region" description="Helical" evidence="6">
    <location>
        <begin position="49"/>
        <end position="69"/>
    </location>
</feature>
<dbReference type="GO" id="GO:0022857">
    <property type="term" value="F:transmembrane transporter activity"/>
    <property type="evidence" value="ECO:0007669"/>
    <property type="project" value="InterPro"/>
</dbReference>
<feature type="transmembrane region" description="Helical" evidence="6">
    <location>
        <begin position="106"/>
        <end position="127"/>
    </location>
</feature>
<name>A0A515D2B8_SERLI</name>
<dbReference type="PANTHER" id="PTHR43791:SF100">
    <property type="entry name" value="SUGAR TRANSPORTER"/>
    <property type="match status" value="1"/>
</dbReference>
<keyword evidence="4 6" id="KW-1133">Transmembrane helix</keyword>
<evidence type="ECO:0000256" key="5">
    <source>
        <dbReference type="ARBA" id="ARBA00023136"/>
    </source>
</evidence>
<feature type="transmembrane region" description="Helical" evidence="6">
    <location>
        <begin position="360"/>
        <end position="379"/>
    </location>
</feature>
<keyword evidence="3 6" id="KW-0812">Transmembrane</keyword>
<dbReference type="Gene3D" id="1.20.1250.20">
    <property type="entry name" value="MFS general substrate transporter like domains"/>
    <property type="match status" value="2"/>
</dbReference>
<accession>A0A515D2B8</accession>
<dbReference type="InterPro" id="IPR011701">
    <property type="entry name" value="MFS"/>
</dbReference>
<reference evidence="8 9" key="1">
    <citation type="submission" date="2018-11" db="EMBL/GenBank/DDBJ databases">
        <title>The first complete genome of Serratia liquefaciens isolated from metalophyte plant revel distinctness adaptive mechanisms in an extreme habitat.</title>
        <authorList>
            <person name="Caneschi W.L."/>
            <person name="Sanchez A.B."/>
            <person name="Felestrino E.B."/>
            <person name="Assis R.A.B."/>
            <person name="Lemes C.G.C."/>
            <person name="Cordeiro I.F."/>
            <person name="Fonseca N.P."/>
            <person name="Villa M."/>
            <person name="Vieira I.T."/>
            <person name="Moraes L.A."/>
            <person name="Kamino L.H.Y."/>
            <person name="do Carmo F."/>
            <person name="Garcia C.M."/>
            <person name="Almeida N.F."/>
            <person name="Silva R.S."/>
            <person name="Ferro J.A."/>
            <person name="Ferro M.I.T."/>
            <person name="Varani A.M."/>
            <person name="Ferreira R.M."/>
            <person name="dos Santos V.L."/>
            <person name="Silva U.C."/>
            <person name="Setubal J.C."/>
            <person name="Moreira L.M."/>
        </authorList>
    </citation>
    <scope>NUCLEOTIDE SEQUENCE [LARGE SCALE GENOMIC DNA]</scope>
    <source>
        <strain evidence="8 9">FG3</strain>
    </source>
</reference>
<keyword evidence="2" id="KW-0813">Transport</keyword>
<dbReference type="AlphaFoldDB" id="A0A515D2B8"/>
<feature type="transmembrane region" description="Helical" evidence="6">
    <location>
        <begin position="233"/>
        <end position="257"/>
    </location>
</feature>
<evidence type="ECO:0000256" key="3">
    <source>
        <dbReference type="ARBA" id="ARBA00022692"/>
    </source>
</evidence>
<feature type="transmembrane region" description="Helical" evidence="6">
    <location>
        <begin position="81"/>
        <end position="100"/>
    </location>
</feature>
<gene>
    <name evidence="8" type="ORF">EGO53_23480</name>
</gene>
<dbReference type="Proteomes" id="UP000317572">
    <property type="component" value="Chromosome"/>
</dbReference>
<dbReference type="PANTHER" id="PTHR43791">
    <property type="entry name" value="PERMEASE-RELATED"/>
    <property type="match status" value="1"/>
</dbReference>
<feature type="transmembrane region" description="Helical" evidence="6">
    <location>
        <begin position="269"/>
        <end position="287"/>
    </location>
</feature>
<feature type="transmembrane region" description="Helical" evidence="6">
    <location>
        <begin position="139"/>
        <end position="165"/>
    </location>
</feature>
<dbReference type="STRING" id="614.XJ20_23415"/>
<proteinExistence type="predicted"/>
<evidence type="ECO:0000259" key="7">
    <source>
        <dbReference type="PROSITE" id="PS50850"/>
    </source>
</evidence>
<dbReference type="InterPro" id="IPR020846">
    <property type="entry name" value="MFS_dom"/>
</dbReference>
<evidence type="ECO:0000256" key="6">
    <source>
        <dbReference type="SAM" id="Phobius"/>
    </source>
</evidence>
<evidence type="ECO:0000313" key="8">
    <source>
        <dbReference type="EMBL" id="QDL34552.1"/>
    </source>
</evidence>
<evidence type="ECO:0000313" key="9">
    <source>
        <dbReference type="Proteomes" id="UP000317572"/>
    </source>
</evidence>
<feature type="transmembrane region" description="Helical" evidence="6">
    <location>
        <begin position="12"/>
        <end position="29"/>
    </location>
</feature>
<dbReference type="InterPro" id="IPR036259">
    <property type="entry name" value="MFS_trans_sf"/>
</dbReference>